<keyword evidence="2" id="KW-1185">Reference proteome</keyword>
<evidence type="ECO:0008006" key="3">
    <source>
        <dbReference type="Google" id="ProtNLM"/>
    </source>
</evidence>
<dbReference type="GO" id="GO:0005737">
    <property type="term" value="C:cytoplasm"/>
    <property type="evidence" value="ECO:0007669"/>
    <property type="project" value="TreeGrafter"/>
</dbReference>
<dbReference type="EMBL" id="AP023343">
    <property type="protein sequence ID" value="BCI87468.1"/>
    <property type="molecule type" value="Genomic_DNA"/>
</dbReference>
<proteinExistence type="predicted"/>
<evidence type="ECO:0000313" key="2">
    <source>
        <dbReference type="Proteomes" id="UP000516380"/>
    </source>
</evidence>
<accession>A0A7G1IG26</accession>
<dbReference type="Pfam" id="PF00300">
    <property type="entry name" value="His_Phos_1"/>
    <property type="match status" value="1"/>
</dbReference>
<gene>
    <name evidence="1" type="ORF">NIIDMKKI_26740</name>
</gene>
<dbReference type="InterPro" id="IPR029033">
    <property type="entry name" value="His_PPase_superfam"/>
</dbReference>
<dbReference type="GO" id="GO:0016791">
    <property type="term" value="F:phosphatase activity"/>
    <property type="evidence" value="ECO:0007669"/>
    <property type="project" value="TreeGrafter"/>
</dbReference>
<sequence>MGWRQAGLAARYLAQRGGIAAVVSSPLQRAYDTATTAARALGLEVTVDDDLVETDFGAWEGMTFAEAAERDPELHRRWLRDTGATPRVGRVLTTCCCGFVADVTGSSPGTRAPRSWWSLTSRRSRCCCVWPWMPGRASCTGCTSTWRR</sequence>
<dbReference type="SUPFAM" id="SSF53254">
    <property type="entry name" value="Phosphoglycerate mutase-like"/>
    <property type="match status" value="1"/>
</dbReference>
<dbReference type="Gene3D" id="3.40.50.1240">
    <property type="entry name" value="Phosphoglycerate mutase-like"/>
    <property type="match status" value="1"/>
</dbReference>
<dbReference type="PANTHER" id="PTHR48100">
    <property type="entry name" value="BROAD-SPECIFICITY PHOSPHATASE YOR283W-RELATED"/>
    <property type="match status" value="1"/>
</dbReference>
<dbReference type="Proteomes" id="UP000516380">
    <property type="component" value="Chromosome"/>
</dbReference>
<dbReference type="PANTHER" id="PTHR48100:SF62">
    <property type="entry name" value="GLUCOSYL-3-PHOSPHOGLYCERATE PHOSPHATASE"/>
    <property type="match status" value="1"/>
</dbReference>
<protein>
    <recommendedName>
        <fullName evidence="3">Histidine phosphatase super family protein</fullName>
    </recommendedName>
</protein>
<evidence type="ECO:0000313" key="1">
    <source>
        <dbReference type="EMBL" id="BCI87468.1"/>
    </source>
</evidence>
<dbReference type="AlphaFoldDB" id="A0A7G1IG26"/>
<dbReference type="CDD" id="cd07067">
    <property type="entry name" value="HP_PGM_like"/>
    <property type="match status" value="1"/>
</dbReference>
<dbReference type="InterPro" id="IPR050275">
    <property type="entry name" value="PGM_Phosphatase"/>
</dbReference>
<reference evidence="1 2" key="1">
    <citation type="submission" date="2020-07" db="EMBL/GenBank/DDBJ databases">
        <title>Mycobacterium kansasii (former subtype) with zoonotic potential isolated from diseased indoor pet cat, Japan.</title>
        <authorList>
            <person name="Fukano H."/>
            <person name="Terazono T."/>
            <person name="Hoshino Y."/>
        </authorList>
    </citation>
    <scope>NUCLEOTIDE SEQUENCE [LARGE SCALE GENOMIC DNA]</scope>
    <source>
        <strain evidence="1 2">Kuro-I</strain>
    </source>
</reference>
<dbReference type="InterPro" id="IPR013078">
    <property type="entry name" value="His_Pase_superF_clade-1"/>
</dbReference>
<organism evidence="1 2">
    <name type="scientific">Mycobacterium kansasii</name>
    <dbReference type="NCBI Taxonomy" id="1768"/>
    <lineage>
        <taxon>Bacteria</taxon>
        <taxon>Bacillati</taxon>
        <taxon>Actinomycetota</taxon>
        <taxon>Actinomycetes</taxon>
        <taxon>Mycobacteriales</taxon>
        <taxon>Mycobacteriaceae</taxon>
        <taxon>Mycobacterium</taxon>
    </lineage>
</organism>
<name>A0A7G1IG26_MYCKA</name>